<dbReference type="InterPro" id="IPR016161">
    <property type="entry name" value="Ald_DH/histidinol_DH"/>
</dbReference>
<feature type="active site" evidence="3">
    <location>
        <position position="265"/>
    </location>
</feature>
<dbReference type="InterPro" id="IPR010102">
    <property type="entry name" value="Succ_semiAld_DH"/>
</dbReference>
<dbReference type="InterPro" id="IPR050740">
    <property type="entry name" value="Aldehyde_DH_Superfamily"/>
</dbReference>
<dbReference type="EMBL" id="BJYT01000022">
    <property type="protein sequence ID" value="GEO11489.1"/>
    <property type="molecule type" value="Genomic_DNA"/>
</dbReference>
<dbReference type="InterPro" id="IPR029510">
    <property type="entry name" value="Ald_DH_CS_GLU"/>
</dbReference>
<dbReference type="PANTHER" id="PTHR43353:SF5">
    <property type="entry name" value="SUCCINATE-SEMIALDEHYDE DEHYDROGENASE, MITOCHONDRIAL"/>
    <property type="match status" value="1"/>
</dbReference>
<keyword evidence="7" id="KW-1185">Reference proteome</keyword>
<dbReference type="PANTHER" id="PTHR43353">
    <property type="entry name" value="SUCCINATE-SEMIALDEHYDE DEHYDROGENASE, MITOCHONDRIAL"/>
    <property type="match status" value="1"/>
</dbReference>
<dbReference type="InterPro" id="IPR015590">
    <property type="entry name" value="Aldehyde_DH_dom"/>
</dbReference>
<organism evidence="6 7">
    <name type="scientific">Segetibacter aerophilus</name>
    <dbReference type="NCBI Taxonomy" id="670293"/>
    <lineage>
        <taxon>Bacteria</taxon>
        <taxon>Pseudomonadati</taxon>
        <taxon>Bacteroidota</taxon>
        <taxon>Chitinophagia</taxon>
        <taxon>Chitinophagales</taxon>
        <taxon>Chitinophagaceae</taxon>
        <taxon>Segetibacter</taxon>
    </lineage>
</organism>
<evidence type="ECO:0000256" key="4">
    <source>
        <dbReference type="RuleBase" id="RU003345"/>
    </source>
</evidence>
<dbReference type="GO" id="GO:0009450">
    <property type="term" value="P:gamma-aminobutyric acid catabolic process"/>
    <property type="evidence" value="ECO:0007669"/>
    <property type="project" value="InterPro"/>
</dbReference>
<reference evidence="6 7" key="1">
    <citation type="submission" date="2019-07" db="EMBL/GenBank/DDBJ databases">
        <title>Whole genome shotgun sequence of Segetibacter aerophilus NBRC 106135.</title>
        <authorList>
            <person name="Hosoyama A."/>
            <person name="Uohara A."/>
            <person name="Ohji S."/>
            <person name="Ichikawa N."/>
        </authorList>
    </citation>
    <scope>NUCLEOTIDE SEQUENCE [LARGE SCALE GENOMIC DNA]</scope>
    <source>
        <strain evidence="6 7">NBRC 106135</strain>
    </source>
</reference>
<comment type="caution">
    <text evidence="6">The sequence shown here is derived from an EMBL/GenBank/DDBJ whole genome shotgun (WGS) entry which is preliminary data.</text>
</comment>
<name>A0A512BHM3_9BACT</name>
<dbReference type="Pfam" id="PF00171">
    <property type="entry name" value="Aldedh"/>
    <property type="match status" value="1"/>
</dbReference>
<keyword evidence="2 4" id="KW-0560">Oxidoreductase</keyword>
<dbReference type="SUPFAM" id="SSF53720">
    <property type="entry name" value="ALDH-like"/>
    <property type="match status" value="1"/>
</dbReference>
<dbReference type="PROSITE" id="PS00070">
    <property type="entry name" value="ALDEHYDE_DEHYDR_CYS"/>
    <property type="match status" value="1"/>
</dbReference>
<proteinExistence type="inferred from homology"/>
<dbReference type="AlphaFoldDB" id="A0A512BHM3"/>
<dbReference type="PROSITE" id="PS00687">
    <property type="entry name" value="ALDEHYDE_DEHYDR_GLU"/>
    <property type="match status" value="1"/>
</dbReference>
<dbReference type="InterPro" id="IPR016162">
    <property type="entry name" value="Ald_DH_N"/>
</dbReference>
<evidence type="ECO:0000259" key="5">
    <source>
        <dbReference type="Pfam" id="PF00171"/>
    </source>
</evidence>
<dbReference type="Gene3D" id="3.40.605.10">
    <property type="entry name" value="Aldehyde Dehydrogenase, Chain A, domain 1"/>
    <property type="match status" value="1"/>
</dbReference>
<dbReference type="FunFam" id="3.40.309.10:FF:000004">
    <property type="entry name" value="Succinate-semialdehyde dehydrogenase I"/>
    <property type="match status" value="1"/>
</dbReference>
<evidence type="ECO:0000313" key="7">
    <source>
        <dbReference type="Proteomes" id="UP000321513"/>
    </source>
</evidence>
<protein>
    <submittedName>
        <fullName evidence="6">NAD-dependent succinate-semialdehyde dehydrogenase</fullName>
    </submittedName>
</protein>
<dbReference type="Gene3D" id="3.40.309.10">
    <property type="entry name" value="Aldehyde Dehydrogenase, Chain A, domain 2"/>
    <property type="match status" value="1"/>
</dbReference>
<evidence type="ECO:0000313" key="6">
    <source>
        <dbReference type="EMBL" id="GEO11489.1"/>
    </source>
</evidence>
<evidence type="ECO:0000256" key="1">
    <source>
        <dbReference type="ARBA" id="ARBA00009986"/>
    </source>
</evidence>
<dbReference type="NCBIfam" id="TIGR01780">
    <property type="entry name" value="SSADH"/>
    <property type="match status" value="1"/>
</dbReference>
<evidence type="ECO:0000256" key="3">
    <source>
        <dbReference type="PROSITE-ProRule" id="PRU10007"/>
    </source>
</evidence>
<dbReference type="Proteomes" id="UP000321513">
    <property type="component" value="Unassembled WGS sequence"/>
</dbReference>
<sequence length="492" mass="53404">MFIEVFYKKSKVQNDNLLKTEAYVDGRWVTAGSGKTFNVNNPATGELIASVPDMNREDVRAAIDAAHDAWQPYRELSAKDRSVLLRKWYTLILENKDELANLMTIESGKVLKESIGEVEYGASFIEWFAEEAKRTYGDVIPAPTNDKRIVVIKQSIGVVAALTPWNFPLAMITRKVAPALAAGSPVVVKPPSETPLTALALAELAERAGFPRGVYNTIATTESSEVGKELCENRKVRKLSFTGSTQVGKILMSQCSSTLKKMSLELGGNAPFIVFDDADIDAAVKGAIASKFRNSGQTCVCVNRFFAQDKIYEEFVSKLTAAVAALKIGNGLDPGVQVGPLISEKGLNKVKQYVEDAVAKGAAVRGGGKEMGGLYYQPTVLANATADMIIAQEEVFGPVAPVFKFSSEEEVIKMANDTEYGLAAYFYTKDVSRCWRVAEALECGMVGINEGLISNAAAPFGGVKQSGIGREGSKYGMDYFMELKYICFGNIQ</sequence>
<dbReference type="FunFam" id="3.40.605.10:FF:000005">
    <property type="entry name" value="Succinate-semialdehyde dehydrogenase I"/>
    <property type="match status" value="1"/>
</dbReference>
<dbReference type="GO" id="GO:0004777">
    <property type="term" value="F:succinate-semialdehyde dehydrogenase (NAD+) activity"/>
    <property type="evidence" value="ECO:0007669"/>
    <property type="project" value="TreeGrafter"/>
</dbReference>
<evidence type="ECO:0000256" key="2">
    <source>
        <dbReference type="ARBA" id="ARBA00023002"/>
    </source>
</evidence>
<dbReference type="CDD" id="cd07103">
    <property type="entry name" value="ALDH_F5_SSADH_GabD"/>
    <property type="match status" value="1"/>
</dbReference>
<dbReference type="InterPro" id="IPR016163">
    <property type="entry name" value="Ald_DH_C"/>
</dbReference>
<dbReference type="InterPro" id="IPR016160">
    <property type="entry name" value="Ald_DH_CS_CYS"/>
</dbReference>
<comment type="similarity">
    <text evidence="1 4">Belongs to the aldehyde dehydrogenase family.</text>
</comment>
<feature type="domain" description="Aldehyde dehydrogenase" evidence="5">
    <location>
        <begin position="28"/>
        <end position="486"/>
    </location>
</feature>
<gene>
    <name evidence="6" type="ORF">SAE01_39850</name>
</gene>
<accession>A0A512BHM3</accession>